<dbReference type="InterPro" id="IPR051414">
    <property type="entry name" value="Adenylate-forming_Reductase"/>
</dbReference>
<evidence type="ECO:0000313" key="4">
    <source>
        <dbReference type="EMBL" id="CBX98888.1"/>
    </source>
</evidence>
<dbReference type="PANTHER" id="PTHR43439">
    <property type="entry name" value="PHENYLACETATE-COENZYME A LIGASE"/>
    <property type="match status" value="1"/>
</dbReference>
<dbReference type="VEuPathDB" id="FungiDB:LEMA_P081270.1"/>
<dbReference type="OrthoDB" id="429813at2759"/>
<dbReference type="STRING" id="985895.E5A5J0"/>
<dbReference type="Pfam" id="PF00501">
    <property type="entry name" value="AMP-binding"/>
    <property type="match status" value="1"/>
</dbReference>
<protein>
    <submittedName>
        <fullName evidence="4">Similar to AMP-binding enzyme</fullName>
    </submittedName>
</protein>
<proteinExistence type="predicted"/>
<dbReference type="SUPFAM" id="SSF56801">
    <property type="entry name" value="Acetyl-CoA synthetase-like"/>
    <property type="match status" value="1"/>
</dbReference>
<dbReference type="InParanoid" id="E5A5J0"/>
<dbReference type="PANTHER" id="PTHR43439:SF2">
    <property type="entry name" value="ENZYME, PUTATIVE (JCVI)-RELATED"/>
    <property type="match status" value="1"/>
</dbReference>
<reference evidence="5" key="1">
    <citation type="journal article" date="2011" name="Nat. Commun.">
        <title>Effector diversification within compartments of the Leptosphaeria maculans genome affected by Repeat-Induced Point mutations.</title>
        <authorList>
            <person name="Rouxel T."/>
            <person name="Grandaubert J."/>
            <person name="Hane J.K."/>
            <person name="Hoede C."/>
            <person name="van de Wouw A.P."/>
            <person name="Couloux A."/>
            <person name="Dominguez V."/>
            <person name="Anthouard V."/>
            <person name="Bally P."/>
            <person name="Bourras S."/>
            <person name="Cozijnsen A.J."/>
            <person name="Ciuffetti L.M."/>
            <person name="Degrave A."/>
            <person name="Dilmaghani A."/>
            <person name="Duret L."/>
            <person name="Fudal I."/>
            <person name="Goodwin S.B."/>
            <person name="Gout L."/>
            <person name="Glaser N."/>
            <person name="Linglin J."/>
            <person name="Kema G.H.J."/>
            <person name="Lapalu N."/>
            <person name="Lawrence C.B."/>
            <person name="May K."/>
            <person name="Meyer M."/>
            <person name="Ollivier B."/>
            <person name="Poulain J."/>
            <person name="Schoch C.L."/>
            <person name="Simon A."/>
            <person name="Spatafora J.W."/>
            <person name="Stachowiak A."/>
            <person name="Turgeon B.G."/>
            <person name="Tyler B.M."/>
            <person name="Vincent D."/>
            <person name="Weissenbach J."/>
            <person name="Amselem J."/>
            <person name="Quesneville H."/>
            <person name="Oliver R.P."/>
            <person name="Wincker P."/>
            <person name="Balesdent M.-H."/>
            <person name="Howlett B.J."/>
        </authorList>
    </citation>
    <scope>NUCLEOTIDE SEQUENCE [LARGE SCALE GENOMIC DNA]</scope>
    <source>
        <strain evidence="5">JN3 / isolate v23.1.3 / race Av1-4-5-6-7-8</strain>
    </source>
</reference>
<evidence type="ECO:0000256" key="1">
    <source>
        <dbReference type="ARBA" id="ARBA00022450"/>
    </source>
</evidence>
<organism evidence="5">
    <name type="scientific">Leptosphaeria maculans (strain JN3 / isolate v23.1.3 / race Av1-4-5-6-7-8)</name>
    <name type="common">Blackleg fungus</name>
    <name type="synonym">Phoma lingam</name>
    <dbReference type="NCBI Taxonomy" id="985895"/>
    <lineage>
        <taxon>Eukaryota</taxon>
        <taxon>Fungi</taxon>
        <taxon>Dikarya</taxon>
        <taxon>Ascomycota</taxon>
        <taxon>Pezizomycotina</taxon>
        <taxon>Dothideomycetes</taxon>
        <taxon>Pleosporomycetidae</taxon>
        <taxon>Pleosporales</taxon>
        <taxon>Pleosporineae</taxon>
        <taxon>Leptosphaeriaceae</taxon>
        <taxon>Plenodomus</taxon>
        <taxon>Plenodomus lingam/Leptosphaeria maculans species complex</taxon>
    </lineage>
</organism>
<dbReference type="Gene3D" id="3.40.50.12780">
    <property type="entry name" value="N-terminal domain of ligase-like"/>
    <property type="match status" value="1"/>
</dbReference>
<dbReference type="InterPro" id="IPR000873">
    <property type="entry name" value="AMP-dep_synth/lig_dom"/>
</dbReference>
<accession>E5A5J0</accession>
<sequence length="602" mass="68581">MAFWETVLDTAKASPRYGRRLVPNIIDDNARNQPNRACFSIPKCDALEHGFRDITWRMYANAINKTAYFIEREIGRSTSFETVMYLGFPDIRCFIILVALIKTGHKALFSSYHNSLAAHTDLIQRTNCTVLLHTHGLPVAGILEKNRMKSVRMVELEALINETPIENYPYTKSFEEAKYEPCFMVHTSGASGMPKPVLWTHWSLSTIDAHNLVPPLEGRRSLWASPEDARDRTYCAWPFYNGSGIGAGIMDTCFNNTTCVMGPSQFVTVEIFNSMIDHAKIDSANCLPSLLEEIAKRPHILNKLANLRQISYVGGPLRKHVGDTISQHTTLTTLMGSTEANAIVQHATDREDWAYICINPNLNGIQMRPVGKLFELVFIKDPRLSEYQGVFKLYPYLEEYSMQDLYTPHPSKPHHWKHEGRSDDIIVFQNGWKFNPTVHERLIKTHPFVRHAIVVGTGRDRPAVIIELLPEYQAEDRSRMGALLEDIWPYIAQANNVVETYSQLERRYVIFAKRGIPLPDDGGMIGRKAAVELGVTVELSHIMIHSTPPYLVRPFVVRRLRRQIAVDETIHDAVSPQTSHNHLSGQISFAYDWMKNDRRLQG</sequence>
<dbReference type="EMBL" id="FP929134">
    <property type="protein sequence ID" value="CBX98888.1"/>
    <property type="molecule type" value="Genomic_DNA"/>
</dbReference>
<keyword evidence="1" id="KW-0596">Phosphopantetheine</keyword>
<dbReference type="InterPro" id="IPR042099">
    <property type="entry name" value="ANL_N_sf"/>
</dbReference>
<feature type="domain" description="AMP-dependent synthetase/ligase" evidence="3">
    <location>
        <begin position="27"/>
        <end position="355"/>
    </location>
</feature>
<evidence type="ECO:0000313" key="5">
    <source>
        <dbReference type="Proteomes" id="UP000002668"/>
    </source>
</evidence>
<evidence type="ECO:0000256" key="2">
    <source>
        <dbReference type="ARBA" id="ARBA00022553"/>
    </source>
</evidence>
<evidence type="ECO:0000259" key="3">
    <source>
        <dbReference type="Pfam" id="PF00501"/>
    </source>
</evidence>
<dbReference type="Proteomes" id="UP000002668">
    <property type="component" value="Genome"/>
</dbReference>
<dbReference type="eggNOG" id="ENOG502QRI9">
    <property type="taxonomic scope" value="Eukaryota"/>
</dbReference>
<keyword evidence="5" id="KW-1185">Reference proteome</keyword>
<dbReference type="OMA" id="YAITRRM"/>
<dbReference type="Pfam" id="PF23562">
    <property type="entry name" value="AMP-binding_C_3"/>
    <property type="match status" value="1"/>
</dbReference>
<dbReference type="HOGENOM" id="CLU_002220_3_1_1"/>
<gene>
    <name evidence="4" type="ORF">LEMA_P081270.1</name>
</gene>
<name>E5A5J0_LEPMJ</name>
<keyword evidence="2" id="KW-0597">Phosphoprotein</keyword>
<dbReference type="AlphaFoldDB" id="E5A5J0"/>